<dbReference type="EnsemblMetazoa" id="G19529.1">
    <property type="protein sequence ID" value="G19529.1:cds"/>
    <property type="gene ID" value="G19529"/>
</dbReference>
<accession>A0A8W8JMJ7</accession>
<dbReference type="AlphaFoldDB" id="A0A8W8JMJ7"/>
<dbReference type="Gene3D" id="2.170.300.10">
    <property type="entry name" value="Tie2 ligand-binding domain superfamily"/>
    <property type="match status" value="1"/>
</dbReference>
<dbReference type="Proteomes" id="UP000005408">
    <property type="component" value="Unassembled WGS sequence"/>
</dbReference>
<protein>
    <submittedName>
        <fullName evidence="1">Uncharacterized protein</fullName>
    </submittedName>
</protein>
<evidence type="ECO:0000313" key="1">
    <source>
        <dbReference type="EnsemblMetazoa" id="G19529.1:cds"/>
    </source>
</evidence>
<name>A0A8W8JMJ7_MAGGI</name>
<evidence type="ECO:0000313" key="2">
    <source>
        <dbReference type="Proteomes" id="UP000005408"/>
    </source>
</evidence>
<sequence>MVVVSEDVCNETTSACCSGFFRNLETNECENCKPGYTGPNCTVRCYYPSYGNKCQGICNCSADICDMSWGCRTLTTITSGGNQSHFMDLSVPSPEQKSSPFPIGNKFTSAAVQIMIPISIAVFFPNW</sequence>
<proteinExistence type="predicted"/>
<reference evidence="1" key="1">
    <citation type="submission" date="2022-08" db="UniProtKB">
        <authorList>
            <consortium name="EnsemblMetazoa"/>
        </authorList>
    </citation>
    <scope>IDENTIFICATION</scope>
    <source>
        <strain evidence="1">05x7-T-G4-1.051#20</strain>
    </source>
</reference>
<organism evidence="1 2">
    <name type="scientific">Magallana gigas</name>
    <name type="common">Pacific oyster</name>
    <name type="synonym">Crassostrea gigas</name>
    <dbReference type="NCBI Taxonomy" id="29159"/>
    <lineage>
        <taxon>Eukaryota</taxon>
        <taxon>Metazoa</taxon>
        <taxon>Spiralia</taxon>
        <taxon>Lophotrochozoa</taxon>
        <taxon>Mollusca</taxon>
        <taxon>Bivalvia</taxon>
        <taxon>Autobranchia</taxon>
        <taxon>Pteriomorphia</taxon>
        <taxon>Ostreida</taxon>
        <taxon>Ostreoidea</taxon>
        <taxon>Ostreidae</taxon>
        <taxon>Magallana</taxon>
    </lineage>
</organism>
<keyword evidence="2" id="KW-1185">Reference proteome</keyword>